<reference evidence="4 5" key="1">
    <citation type="submission" date="2020-03" db="EMBL/GenBank/DDBJ databases">
        <title>Soil Listeria distribution.</title>
        <authorList>
            <person name="Liao J."/>
            <person name="Wiedmann M."/>
        </authorList>
    </citation>
    <scope>NUCLEOTIDE SEQUENCE [LARGE SCALE GENOMIC DNA]</scope>
    <source>
        <strain evidence="4 5">FSL L7-1614</strain>
    </source>
</reference>
<protein>
    <submittedName>
        <fullName evidence="4">Trypsin-like serine protease</fullName>
    </submittedName>
</protein>
<organism evidence="4 5">
    <name type="scientific">Listeria newyorkensis</name>
    <dbReference type="NCBI Taxonomy" id="1497681"/>
    <lineage>
        <taxon>Bacteria</taxon>
        <taxon>Bacillati</taxon>
        <taxon>Bacillota</taxon>
        <taxon>Bacilli</taxon>
        <taxon>Bacillales</taxon>
        <taxon>Listeriaceae</taxon>
        <taxon>Listeria</taxon>
    </lineage>
</organism>
<feature type="domain" description="Peptidase S1" evidence="3">
    <location>
        <begin position="139"/>
        <end position="306"/>
    </location>
</feature>
<keyword evidence="4" id="KW-0645">Protease</keyword>
<proteinExistence type="predicted"/>
<keyword evidence="2" id="KW-0378">Hydrolase</keyword>
<evidence type="ECO:0000259" key="3">
    <source>
        <dbReference type="Pfam" id="PF00089"/>
    </source>
</evidence>
<accession>A0A841YT38</accession>
<sequence length="310" mass="33630">MGNRLNVMKVFLVLTVGISICGVNFSSVNAEENEQNSIVELAVQTSSFETELSSDMSEIQMSFDYDSSKEAREKAVEAYNEEHPESPVVNTEPIADKPKLLKAIVGADNRVKANTTLSPFKQIGYMEMGYINKGKMLWYVGTGSLVSGNTVLTAGHNLYDTKLKSWATTFIFQPGMTNYTAPKAITSKKLYAMVGYTANNDSNYDIGLVKLSASVGNTGFLTYKSPTANVSYDAMISGYPGDKPGSQWYHTGKAMVGTQKIVYPIDTTPGQSGAPILNGKTVIGVHTLGSGVNEGVRITPTFYNWITSIK</sequence>
<dbReference type="GO" id="GO:0004252">
    <property type="term" value="F:serine-type endopeptidase activity"/>
    <property type="evidence" value="ECO:0007669"/>
    <property type="project" value="InterPro"/>
</dbReference>
<dbReference type="InterPro" id="IPR009003">
    <property type="entry name" value="Peptidase_S1_PA"/>
</dbReference>
<dbReference type="PANTHER" id="PTHR15462:SF8">
    <property type="entry name" value="SERINE PROTEASE"/>
    <property type="match status" value="1"/>
</dbReference>
<gene>
    <name evidence="4" type="ORF">HB850_00185</name>
</gene>
<dbReference type="Proteomes" id="UP000569903">
    <property type="component" value="Unassembled WGS sequence"/>
</dbReference>
<dbReference type="InterPro" id="IPR043504">
    <property type="entry name" value="Peptidase_S1_PA_chymotrypsin"/>
</dbReference>
<keyword evidence="2" id="KW-0720">Serine protease</keyword>
<dbReference type="Pfam" id="PF00089">
    <property type="entry name" value="Trypsin"/>
    <property type="match status" value="1"/>
</dbReference>
<evidence type="ECO:0000256" key="1">
    <source>
        <dbReference type="ARBA" id="ARBA00022729"/>
    </source>
</evidence>
<name>A0A841YT38_9LIST</name>
<dbReference type="GO" id="GO:0006508">
    <property type="term" value="P:proteolysis"/>
    <property type="evidence" value="ECO:0007669"/>
    <property type="project" value="UniProtKB-KW"/>
</dbReference>
<dbReference type="InterPro" id="IPR001254">
    <property type="entry name" value="Trypsin_dom"/>
</dbReference>
<evidence type="ECO:0000313" key="4">
    <source>
        <dbReference type="EMBL" id="MBC1456152.1"/>
    </source>
</evidence>
<dbReference type="InterPro" id="IPR050966">
    <property type="entry name" value="Glutamyl_endopeptidase"/>
</dbReference>
<dbReference type="PANTHER" id="PTHR15462">
    <property type="entry name" value="SERINE PROTEASE"/>
    <property type="match status" value="1"/>
</dbReference>
<dbReference type="AlphaFoldDB" id="A0A841YT38"/>
<evidence type="ECO:0000256" key="2">
    <source>
        <dbReference type="ARBA" id="ARBA00022825"/>
    </source>
</evidence>
<dbReference type="EMBL" id="JAARQN010000001">
    <property type="protein sequence ID" value="MBC1456152.1"/>
    <property type="molecule type" value="Genomic_DNA"/>
</dbReference>
<evidence type="ECO:0000313" key="5">
    <source>
        <dbReference type="Proteomes" id="UP000569903"/>
    </source>
</evidence>
<keyword evidence="1" id="KW-0732">Signal</keyword>
<dbReference type="RefSeq" id="WP_185387744.1">
    <property type="nucleotide sequence ID" value="NZ_JAARQN010000001.1"/>
</dbReference>
<comment type="caution">
    <text evidence="4">The sequence shown here is derived from an EMBL/GenBank/DDBJ whole genome shotgun (WGS) entry which is preliminary data.</text>
</comment>
<dbReference type="Gene3D" id="2.40.10.10">
    <property type="entry name" value="Trypsin-like serine proteases"/>
    <property type="match status" value="2"/>
</dbReference>
<dbReference type="SUPFAM" id="SSF50494">
    <property type="entry name" value="Trypsin-like serine proteases"/>
    <property type="match status" value="1"/>
</dbReference>